<dbReference type="Pfam" id="PF00052">
    <property type="entry name" value="Laminin_B"/>
    <property type="match status" value="1"/>
</dbReference>
<feature type="disulfide bond" evidence="16">
    <location>
        <begin position="1509"/>
        <end position="1521"/>
    </location>
</feature>
<evidence type="ECO:0000256" key="14">
    <source>
        <dbReference type="ARBA" id="ARBA00065619"/>
    </source>
</evidence>
<feature type="domain" description="Laminin EGF-like" evidence="21">
    <location>
        <begin position="1906"/>
        <end position="1958"/>
    </location>
</feature>
<evidence type="ECO:0000256" key="6">
    <source>
        <dbReference type="ARBA" id="ARBA00022737"/>
    </source>
</evidence>
<keyword evidence="25" id="KW-1185">Reference proteome</keyword>
<feature type="disulfide bond" evidence="16">
    <location>
        <begin position="451"/>
        <end position="468"/>
    </location>
</feature>
<dbReference type="PANTHER" id="PTHR10574:SF406">
    <property type="entry name" value="LAMININ SUBUNIT ALPHA 5"/>
    <property type="match status" value="1"/>
</dbReference>
<evidence type="ECO:0000313" key="24">
    <source>
        <dbReference type="EMBL" id="MBY83006.1"/>
    </source>
</evidence>
<dbReference type="SMART" id="SM00281">
    <property type="entry name" value="LamB"/>
    <property type="match status" value="1"/>
</dbReference>
<dbReference type="FunFam" id="2.10.25.10:FF:000083">
    <property type="entry name" value="Laminin subunit alpha"/>
    <property type="match status" value="1"/>
</dbReference>
<evidence type="ECO:0000256" key="5">
    <source>
        <dbReference type="ARBA" id="ARBA00022729"/>
    </source>
</evidence>
<feature type="domain" description="Laminin EGF-like" evidence="21">
    <location>
        <begin position="541"/>
        <end position="586"/>
    </location>
</feature>
<evidence type="ECO:0000256" key="10">
    <source>
        <dbReference type="ARBA" id="ARBA00023157"/>
    </source>
</evidence>
<feature type="disulfide bond" evidence="16">
    <location>
        <begin position="1930"/>
        <end position="1939"/>
    </location>
</feature>
<dbReference type="Pfam" id="PF02210">
    <property type="entry name" value="Laminin_G_2"/>
    <property type="match status" value="5"/>
</dbReference>
<dbReference type="GO" id="GO:0030155">
    <property type="term" value="P:regulation of cell adhesion"/>
    <property type="evidence" value="ECO:0007669"/>
    <property type="project" value="InterPro"/>
</dbReference>
<feature type="disulfide bond" evidence="15">
    <location>
        <begin position="3199"/>
        <end position="3226"/>
    </location>
</feature>
<evidence type="ECO:0000256" key="13">
    <source>
        <dbReference type="ARBA" id="ARBA00023292"/>
    </source>
</evidence>
<dbReference type="FunFam" id="2.10.25.10:FF:000106">
    <property type="entry name" value="Heparan sulfate proteoglycan 2"/>
    <property type="match status" value="1"/>
</dbReference>
<feature type="disulfide bond" evidence="16">
    <location>
        <begin position="1372"/>
        <end position="1389"/>
    </location>
</feature>
<dbReference type="GO" id="GO:0048699">
    <property type="term" value="P:generation of neurons"/>
    <property type="evidence" value="ECO:0007669"/>
    <property type="project" value="UniProtKB-ARBA"/>
</dbReference>
<keyword evidence="6" id="KW-0677">Repeat</keyword>
<feature type="disulfide bond" evidence="16">
    <location>
        <begin position="1484"/>
        <end position="1493"/>
    </location>
</feature>
<keyword evidence="4" id="KW-0272">Extracellular matrix</keyword>
<feature type="disulfide bond" evidence="16">
    <location>
        <begin position="543"/>
        <end position="560"/>
    </location>
</feature>
<dbReference type="FunFam" id="2.10.25.10:FF:000082">
    <property type="entry name" value="Laminin subunit alpha 1"/>
    <property type="match status" value="1"/>
</dbReference>
<keyword evidence="3" id="KW-0964">Secreted</keyword>
<keyword evidence="10 16" id="KW-1015">Disulfide bond</keyword>
<evidence type="ECO:0000256" key="1">
    <source>
        <dbReference type="ARBA" id="ARBA00004302"/>
    </source>
</evidence>
<evidence type="ECO:0000256" key="7">
    <source>
        <dbReference type="ARBA" id="ARBA00022869"/>
    </source>
</evidence>
<feature type="domain" description="Laminin G" evidence="20">
    <location>
        <begin position="3479"/>
        <end position="3658"/>
    </location>
</feature>
<dbReference type="FunFam" id="2.10.25.10:FF:000034">
    <property type="entry name" value="Laminin subunit alpha 3"/>
    <property type="match status" value="1"/>
</dbReference>
<dbReference type="FunFam" id="2.10.25.10:FF:000074">
    <property type="entry name" value="Laminin subunit alpha"/>
    <property type="match status" value="1"/>
</dbReference>
<dbReference type="GO" id="GO:0045995">
    <property type="term" value="P:regulation of embryonic development"/>
    <property type="evidence" value="ECO:0007669"/>
    <property type="project" value="InterPro"/>
</dbReference>
<name>A0A2S2QZ32_9HEMI</name>
<feature type="coiled-coil region" evidence="17">
    <location>
        <begin position="2355"/>
        <end position="2448"/>
    </location>
</feature>
<evidence type="ECO:0000313" key="26">
    <source>
        <dbReference type="RefSeq" id="XP_025423960.1"/>
    </source>
</evidence>
<dbReference type="Gene3D" id="2.170.300.10">
    <property type="entry name" value="Tie2 ligand-binding domain superfamily"/>
    <property type="match status" value="2"/>
</dbReference>
<evidence type="ECO:0000256" key="12">
    <source>
        <dbReference type="ARBA" id="ARBA00023273"/>
    </source>
</evidence>
<feature type="disulfide bond" evidence="16">
    <location>
        <begin position="607"/>
        <end position="616"/>
    </location>
</feature>
<evidence type="ECO:0000256" key="18">
    <source>
        <dbReference type="SAM" id="MobiDB-lite"/>
    </source>
</evidence>
<dbReference type="GO" id="GO:0005604">
    <property type="term" value="C:basement membrane"/>
    <property type="evidence" value="ECO:0007669"/>
    <property type="project" value="UniProtKB-SubCell"/>
</dbReference>
<feature type="domain" description="Laminin N-terminal" evidence="23">
    <location>
        <begin position="20"/>
        <end position="274"/>
    </location>
</feature>
<feature type="disulfide bond" evidence="16">
    <location>
        <begin position="632"/>
        <end position="644"/>
    </location>
</feature>
<comment type="subunit">
    <text evidence="14">Laminin is a complex glycoprotein, consisting of three different polypeptide chains (alpha, beta, gamma), which are bound to each other by disulfide bonds into a cross-shaped molecule comprising one long and three short arms with globules at each end.</text>
</comment>
<dbReference type="EMBL" id="GGMS01013803">
    <property type="protein sequence ID" value="MBY83006.1"/>
    <property type="molecule type" value="Transcribed_RNA"/>
</dbReference>
<dbReference type="OrthoDB" id="10011303at2759"/>
<reference evidence="26" key="2">
    <citation type="submission" date="2025-04" db="UniProtKB">
        <authorList>
            <consortium name="RefSeq"/>
        </authorList>
    </citation>
    <scope>IDENTIFICATION</scope>
    <source>
        <tissue evidence="26">Whole body</tissue>
    </source>
</reference>
<dbReference type="Gene3D" id="2.60.120.260">
    <property type="entry name" value="Galactose-binding domain-like"/>
    <property type="match status" value="1"/>
</dbReference>
<evidence type="ECO:0000256" key="9">
    <source>
        <dbReference type="ARBA" id="ARBA00023054"/>
    </source>
</evidence>
<dbReference type="FunFam" id="2.10.25.10:FF:000224">
    <property type="entry name" value="Usherin"/>
    <property type="match status" value="1"/>
</dbReference>
<protein>
    <submittedName>
        <fullName evidence="24 26">Laminin subunit alpha</fullName>
    </submittedName>
</protein>
<evidence type="ECO:0000256" key="4">
    <source>
        <dbReference type="ARBA" id="ARBA00022530"/>
    </source>
</evidence>
<dbReference type="CDD" id="cd00110">
    <property type="entry name" value="LamG"/>
    <property type="match status" value="5"/>
</dbReference>
<evidence type="ECO:0000256" key="8">
    <source>
        <dbReference type="ARBA" id="ARBA00022889"/>
    </source>
</evidence>
<dbReference type="CDD" id="cd00055">
    <property type="entry name" value="EGF_Lam"/>
    <property type="match status" value="22"/>
</dbReference>
<keyword evidence="11" id="KW-0325">Glycoprotein</keyword>
<keyword evidence="13 16" id="KW-0424">Laminin EGF-like domain</keyword>
<feature type="domain" description="Laminin EGF-like" evidence="21">
    <location>
        <begin position="2006"/>
        <end position="2052"/>
    </location>
</feature>
<dbReference type="FunFam" id="2.10.25.10:FF:000407">
    <property type="entry name" value="Laminin subunit alpha-3"/>
    <property type="match status" value="1"/>
</dbReference>
<feature type="disulfide bond" evidence="16">
    <location>
        <begin position="1391"/>
        <end position="1400"/>
    </location>
</feature>
<dbReference type="Pfam" id="PF00053">
    <property type="entry name" value="EGF_laminin"/>
    <property type="match status" value="18"/>
</dbReference>
<dbReference type="GO" id="GO:0030334">
    <property type="term" value="P:regulation of cell migration"/>
    <property type="evidence" value="ECO:0007669"/>
    <property type="project" value="InterPro"/>
</dbReference>
<feature type="disulfide bond" evidence="16">
    <location>
        <begin position="449"/>
        <end position="461"/>
    </location>
</feature>
<comment type="caution">
    <text evidence="16">Lacks conserved residue(s) required for the propagation of feature annotation.</text>
</comment>
<comment type="subcellular location">
    <subcellularLocation>
        <location evidence="2">Cell projection</location>
    </subcellularLocation>
    <subcellularLocation>
        <location evidence="1">Secreted</location>
        <location evidence="1">Extracellular space</location>
        <location evidence="1">Extracellular matrix</location>
        <location evidence="1">Basement membrane</location>
    </subcellularLocation>
</comment>
<dbReference type="GO" id="GO:0042995">
    <property type="term" value="C:cell projection"/>
    <property type="evidence" value="ECO:0007669"/>
    <property type="project" value="UniProtKB-SubCell"/>
</dbReference>
<dbReference type="PROSITE" id="PS51117">
    <property type="entry name" value="LAMININ_NTER"/>
    <property type="match status" value="1"/>
</dbReference>
<feature type="coiled-coil region" evidence="17">
    <location>
        <begin position="2509"/>
        <end position="2564"/>
    </location>
</feature>
<feature type="disulfide bond" evidence="16">
    <location>
        <begin position="1978"/>
        <end position="1987"/>
    </location>
</feature>
<evidence type="ECO:0000256" key="16">
    <source>
        <dbReference type="PROSITE-ProRule" id="PRU00460"/>
    </source>
</evidence>
<evidence type="ECO:0000256" key="17">
    <source>
        <dbReference type="SAM" id="Coils"/>
    </source>
</evidence>
<feature type="region of interest" description="Disordered" evidence="18">
    <location>
        <begin position="3229"/>
        <end position="3272"/>
    </location>
</feature>
<evidence type="ECO:0000259" key="21">
    <source>
        <dbReference type="PROSITE" id="PS50027"/>
    </source>
</evidence>
<feature type="disulfide bond" evidence="16">
    <location>
        <begin position="1370"/>
        <end position="1382"/>
    </location>
</feature>
<dbReference type="FunFam" id="2.10.25.10:FF:000090">
    <property type="entry name" value="laminin subunit alpha"/>
    <property type="match status" value="1"/>
</dbReference>
<keyword evidence="5 19" id="KW-0732">Signal</keyword>
<feature type="domain" description="Laminin EGF-like" evidence="21">
    <location>
        <begin position="449"/>
        <end position="494"/>
    </location>
</feature>
<dbReference type="Gene3D" id="2.10.25.10">
    <property type="entry name" value="Laminin"/>
    <property type="match status" value="17"/>
</dbReference>
<dbReference type="Pfam" id="PF06008">
    <property type="entry name" value="Laminin_I"/>
    <property type="match status" value="1"/>
</dbReference>
<accession>A0A2S2QZ32</accession>
<dbReference type="Gene3D" id="2.60.120.200">
    <property type="match status" value="5"/>
</dbReference>
<dbReference type="Proteomes" id="UP000694846">
    <property type="component" value="Unplaced"/>
</dbReference>
<feature type="signal peptide" evidence="19">
    <location>
        <begin position="1"/>
        <end position="19"/>
    </location>
</feature>
<feature type="domain" description="Laminin EGF-like" evidence="21">
    <location>
        <begin position="632"/>
        <end position="681"/>
    </location>
</feature>
<evidence type="ECO:0000259" key="22">
    <source>
        <dbReference type="PROSITE" id="PS51115"/>
    </source>
</evidence>
<dbReference type="FunFam" id="2.10.25.10:FF:000069">
    <property type="entry name" value="Laminin subunit alpha 1"/>
    <property type="match status" value="1"/>
</dbReference>
<dbReference type="GO" id="GO:0120036">
    <property type="term" value="P:plasma membrane bounded cell projection organization"/>
    <property type="evidence" value="ECO:0007669"/>
    <property type="project" value="UniProtKB-ARBA"/>
</dbReference>
<dbReference type="SMART" id="SM00136">
    <property type="entry name" value="LamNT"/>
    <property type="match status" value="1"/>
</dbReference>
<feature type="domain" description="Laminin G" evidence="20">
    <location>
        <begin position="3302"/>
        <end position="3473"/>
    </location>
</feature>
<feature type="disulfide bond" evidence="16">
    <location>
        <begin position="516"/>
        <end position="525"/>
    </location>
</feature>
<evidence type="ECO:0000256" key="2">
    <source>
        <dbReference type="ARBA" id="ARBA00004316"/>
    </source>
</evidence>
<gene>
    <name evidence="24" type="primary">LanA_1</name>
    <name evidence="26" type="synonym">LOC112693205</name>
    <name evidence="24" type="ORF">g.44441</name>
</gene>
<dbReference type="GO" id="GO:0016477">
    <property type="term" value="P:cell migration"/>
    <property type="evidence" value="ECO:0007669"/>
    <property type="project" value="UniProtKB-ARBA"/>
</dbReference>
<feature type="domain" description="Laminin EGF-like" evidence="21">
    <location>
        <begin position="1798"/>
        <end position="1847"/>
    </location>
</feature>
<dbReference type="PANTHER" id="PTHR10574">
    <property type="entry name" value="NETRIN/LAMININ-RELATED"/>
    <property type="match status" value="1"/>
</dbReference>
<feature type="domain" description="Laminin EGF-like" evidence="21">
    <location>
        <begin position="1509"/>
        <end position="1559"/>
    </location>
</feature>
<dbReference type="CDD" id="cd02795">
    <property type="entry name" value="CBM6-CBM35-CBM36_like"/>
    <property type="match status" value="1"/>
</dbReference>
<evidence type="ECO:0000256" key="19">
    <source>
        <dbReference type="SAM" id="SignalP"/>
    </source>
</evidence>
<feature type="domain" description="Laminin G" evidence="20">
    <location>
        <begin position="3060"/>
        <end position="3226"/>
    </location>
</feature>
<keyword evidence="8" id="KW-0130">Cell adhesion</keyword>
<feature type="disulfide bond" evidence="16">
    <location>
        <begin position="541"/>
        <end position="553"/>
    </location>
</feature>
<feature type="disulfide bond" evidence="16">
    <location>
        <begin position="1530"/>
        <end position="1539"/>
    </location>
</feature>
<feature type="domain" description="Laminin EGF-like" evidence="21">
    <location>
        <begin position="495"/>
        <end position="540"/>
    </location>
</feature>
<sequence length="3661" mass="403982">MHAIVAGAFLALLLQALPARPEVLTPPYFNLALHRRITATATCGEGLQGPELYCKLVGANAERNVDYEGNLVIQGQVCDHCDANRPDKSHKPDFAVDGEETWWQSPPLSRGMKYNEINLTIDLGQEFHVAYVVVKMGNSPRPGVWVLERSADHGQTYQAWQYFADTVADCESYFGKESIKPITADDSVICDTSFSKIVPLENGEIFVKLLANRPSANNFFNSYALQEFTRATNVRFRLLRVKNLLGHLMSVARQDPTTTRRYFYSIKDVSIGGRCRCNGHADLCDITDPNDSYKLICRCHHNTCGHNCEKCCPGFEQKAWSQSKYDKLFECEPCNCFGHSETCTYDSAIDAAHQSIDIHGKYEGGGVCQNCRDHTTGINCDKCDFGFYRPVGKMLNETDVCQPCDCDKFYSTGNCSEGFGKCECKESYAAPDCDRCSDGYYGYPDCKPCDCFLDGTRGRQCENNGGQCPCKQNFGGKLCYECADGFYNFPECKPCDCNSIGSRNSVCDQKTGQCSCQSNFGNLSCDQCNHGYFGFPSCSYCNCDLIGSLPEVCNKSNGQCICKEGYASPRCDKCLPGYNGYPDCKPCGCSERGSASSICDASGKCPCLSSFAGRTCEQCSPGYYQYPECKFCDCDSQGSIGVSCDNEGKCMCKPNFMGTRCDKCKEGLYNFPICEECNCNPAGVLSTFAGCGSLPLGELCQCKSRVHGRICDECRELFWNLQPTNPDGCEDCDCFMPGVLSGVGVCNPKSGQCVCKPSATSRRCDECTEGFYSLNENSLFGCTECGCNVGGSVNEKCDKNTGQCFCQSRIVGRGCTEPMQAHYFPTLYQFSYEAEDGRTPAYTPVRYGFDEKYFPEYSWKGYAVFSQLQSEIVHELNIDKPSLYRIVLRYVNPNNETIVGLVSVTPETPNDINSEQKYMVQLKPTKVPTFVTVSGATGNIPSPFEMNPGRWAVSIKIEQNLFVDYFVILPAEYYEGGILVDKVLNPCVVDNIEVGLCRHFDYPSISKFNQIKSTFALNSDDKEPVDFIEDLKQLDVLGVPKLPVISEAQPELKLELPVDKLGPYVVLVNYMTSSSIQTKAVIEIEVDEKMNSGKAILYACHHTTLCRQAAVDATGKVAIFDINKPITKVVLRGGKDHSRVGIESIVALPLDKWSLDYINPNPSCVMKDGKCIQSLYPTPPDTKKVEFKNGNEARLAMTKPKDIFDNTTSLVVLDYEDSIVDLAGKVPGPGAYVFIVHFYQPDFPAFEMDALIHNGQTYEAVLPVKHCPSNSGCRSVVKQTNGNIQFQLTDNFLLTLKEPNHKSVWLEYILVVPAQQYSDSITKELPFDYTSLFISKCGSNNFYINTSTTGFCKEATFSLTTAYNSGALSCNCDSDGSLSYVCDPYGGQCQCRPNVIGRRCDVCKTGYFGFPNCKSCNCPSAATCETNTGECICPPRVVGKNCDQCEPMTYGFDPIIGCEECKCNYFGVENGNLQCDLFNGSCECKQNIVGRSCDHCRPGYWSFPRCNLCDCDYRGTTSEICNQDTSECFCKANVDGQACDLCKEGTFNIQEKNDEGCLKCFCFGKSNRCQSSNLYRTEITDMRNWQLKTVNLTTKPITIESVELLLDETEEGVLGADLTAIELEKKISYFFAPEKYAGNQLKSYGGFLNYSIHYTSNLFGSAVSGPDVILYGHDTYLFYFSLEQPASNTLFPSFVELVEQNFVLANGLPATREQMMQVLQNLNAIYIRATYWEPTVLTKVSSISLETAQEEYIPSKEIALSVEQCQCPANYVGLSCEECADGFYRAQTGPYGGYCVPCQCNGHSNICDKVTGICDGCKHNTTGDHCEKCVVGYHGNATIGSPNDCLICACPLPIASNNFATGCEVSSDGYKISCDCLPGYFGARCESCNAGFYGRPEIQGEICKECQCSGNINKEDPGSCDSITGKCTRCLNNTFGESCQYCRPGFFGDALNLKDCQACDCDKCGMDKCDNYNGKCVCQPNVEGEKCDRCAVNHYGFGTCKGCKSCECALASESSQCDENTGMCRCKPGVAGRTCDRCKPGYWNYTEEGCISCGCNSEYSVGISCNPQTGQCECLPGVIGDKCDHCPHRWVLIQPEPNIDQTTGVGCFQCDTCTHSILDVTDGLFSQLYPVSKEFDTVALGYFTAQRLSYINETVSKLQPNLTELVSSSTDPFLLNANLTDFQKDITNLNRKSKSALSDALELTTKGSKTLKNAKEVVVTMDEVVSQTNRAVTEVKNLAQSLQEGAGPQIDLALNEAQVLLEYILQSLPNMTEKSDESKNALQKSIELHDKMERISIPLETPNEHLKSLKSGIKKFKDDITDLRNYSDISKEKAAQTAFINDANRESLIKQNERINSLTKLKETADDALENLMKTIKEASDDLGNSTDAFAKLGTDNESMKATKAKVDSVIEKETRVIDELKNGLSKAKEHSDKLKEQADLMESLVKNSTSASETAIMAANSYKNIKEEIEKSLNAAKIASTAADDTINKSKGIDERVATAEQNSTKLLQDSRNALEQILRDLDQLLKNSKEELSKISNSKNQKDELEKKISKQLDQISSETSNVNSDTNVQMILADGEKSRQLISSLDDVLKSIPNHLTVSQSLNNDTEQANKYHTQSNNQLDEVKSLLPNATDSTKRLKDKPEMLQKIGEQVKSNVESLQKKINICRDMVNRIKVGISLSKNSTLELRNPENLAQQGISTLASIYFKTDQPNGLIMYLGNEVGTSRRMRRAKTDDFMALQVQNEHLVLLMDIGSGTTSLVSDKIVSDNKWYKATVERTGKTVKLVIHEDVGIRSNPKEYLKEAILSGNSSILNLDKDHSKLFIGGLPATFNEQSDIVGQSLEGRVEDLMLGNTFVGLWNFVDSSGVNNGSIERNKLTTTPSTSGYRMNGEGFVVLESNSYEMKHKSSILLKIKTTSTDGLLFLAFKNNNFMSIELEGGNIVYRLNLGEGTITLISLLTYNDDKWHTIEAAREGKQSILKVDEEFINTGESIGSSTELQVSEHLYIGGYPGFHDIKEVTKFNYDGCIDGVQIDLIQVNLNKNVNAYGIISGCPEKIASLVSFEPGSRGYVKLPNATASDNYIDLILRFKTNVPDGLLVYGADGPSVFSLRMESGILTFKSGGTQVSSTQATLYNDDQWHVVFIAHTPQQLMLLVDDFDSFQSDRSPNPVRFLLSEFFFGGVPSDVDAAASISPSFTGCIGDVTFNGKIINFAQLTDVPGAVIGRCSGSLTSGSKSPKRNNTNKPKPPLRDEGDVTMAPALPTTLPPMLSPNEINTQRTAPVGLCALPENPREDPDVNKNSGYRFGNLIGSRLEYDLLMASTKNDKNTMSIEVKTNNGNGIIAFAYQLDGTDIMAVYLREGKVYYQLNCNSVPMTIIGQMSIDDEEWHTIEWSRSSTNAELFIDTILVQSSDISECQLNTVPKLYIGGTNPLDSRRVIESIGMNETFEGCLRKFKLHSKDVGHPTREFGVSKCSEKVEKGAFFYGGGGYIRLFEKFTVGKKILIKMEIKPRSVDGILMSVEAKKNSLLLEMRNGTISFSVDAGPKGPISASFTPPSPYFLCDGQWHFIKAEKIKNVVNLGVNNMNSVPDKNSIGDPFNIMRSKPMYIGGTPQQHFSGQRNKYLGCIRNVEIVNHLSETKTFTKFPTQMIHGNVSLSVCPTI</sequence>
<dbReference type="InterPro" id="IPR050440">
    <property type="entry name" value="Laminin/Netrin_ECM"/>
</dbReference>
<feature type="disulfide bond" evidence="16">
    <location>
        <begin position="652"/>
        <end position="661"/>
    </location>
</feature>
<feature type="disulfide bond" evidence="16">
    <location>
        <begin position="470"/>
        <end position="479"/>
    </location>
</feature>
<feature type="domain" description="Laminin EGF-like" evidence="21">
    <location>
        <begin position="1370"/>
        <end position="1415"/>
    </location>
</feature>
<keyword evidence="9 17" id="KW-0175">Coiled coil</keyword>
<dbReference type="InterPro" id="IPR056863">
    <property type="entry name" value="LMN_ATRN_NET-like_EGF"/>
</dbReference>
<evidence type="ECO:0000313" key="25">
    <source>
        <dbReference type="Proteomes" id="UP000694846"/>
    </source>
</evidence>
<dbReference type="FunFam" id="2.10.25.10:FF:000209">
    <property type="entry name" value="Laminin subunit alpha 5"/>
    <property type="match status" value="1"/>
</dbReference>
<dbReference type="PROSITE" id="PS51115">
    <property type="entry name" value="LAMININ_IVA"/>
    <property type="match status" value="1"/>
</dbReference>
<feature type="disulfide bond" evidence="16">
    <location>
        <begin position="497"/>
        <end position="514"/>
    </location>
</feature>
<dbReference type="PRINTS" id="PR00011">
    <property type="entry name" value="EGFLAMININ"/>
</dbReference>
<feature type="domain" description="Laminin EGF-like" evidence="21">
    <location>
        <begin position="732"/>
        <end position="784"/>
    </location>
</feature>
<feature type="disulfide bond" evidence="16">
    <location>
        <begin position="2026"/>
        <end position="2035"/>
    </location>
</feature>
<dbReference type="SMART" id="SM00180">
    <property type="entry name" value="EGF_Lam"/>
    <property type="match status" value="22"/>
</dbReference>
<dbReference type="InterPro" id="IPR000034">
    <property type="entry name" value="Laminin_IV"/>
</dbReference>
<dbReference type="SUPFAM" id="SSF49899">
    <property type="entry name" value="Concanavalin A-like lectins/glucanases"/>
    <property type="match status" value="5"/>
</dbReference>
<proteinExistence type="predicted"/>
<dbReference type="GO" id="GO:0007155">
    <property type="term" value="P:cell adhesion"/>
    <property type="evidence" value="ECO:0007669"/>
    <property type="project" value="UniProtKB-KW"/>
</dbReference>
<feature type="disulfide bond" evidence="16">
    <location>
        <begin position="1433"/>
        <end position="1442"/>
    </location>
</feature>
<dbReference type="InterPro" id="IPR013320">
    <property type="entry name" value="ConA-like_dom_sf"/>
</dbReference>
<evidence type="ECO:0000256" key="11">
    <source>
        <dbReference type="ARBA" id="ARBA00023180"/>
    </source>
</evidence>
<evidence type="ECO:0000256" key="15">
    <source>
        <dbReference type="PROSITE-ProRule" id="PRU00122"/>
    </source>
</evidence>
<dbReference type="FunFam" id="2.60.120.260:FF:000092">
    <property type="entry name" value="Laminin subunit alpha-3"/>
    <property type="match status" value="1"/>
</dbReference>
<dbReference type="GO" id="GO:0009888">
    <property type="term" value="P:tissue development"/>
    <property type="evidence" value="ECO:0007669"/>
    <property type="project" value="TreeGrafter"/>
</dbReference>
<feature type="domain" description="Laminin EGF-like" evidence="21">
    <location>
        <begin position="1416"/>
        <end position="1460"/>
    </location>
</feature>
<feature type="disulfide bond" evidence="16">
    <location>
        <begin position="587"/>
        <end position="599"/>
    </location>
</feature>
<organism evidence="24">
    <name type="scientific">Sipha flava</name>
    <name type="common">yellow sugarcane aphid</name>
    <dbReference type="NCBI Taxonomy" id="143950"/>
    <lineage>
        <taxon>Eukaryota</taxon>
        <taxon>Metazoa</taxon>
        <taxon>Ecdysozoa</taxon>
        <taxon>Arthropoda</taxon>
        <taxon>Hexapoda</taxon>
        <taxon>Insecta</taxon>
        <taxon>Pterygota</taxon>
        <taxon>Neoptera</taxon>
        <taxon>Paraneoptera</taxon>
        <taxon>Hemiptera</taxon>
        <taxon>Sternorrhyncha</taxon>
        <taxon>Aphidomorpha</taxon>
        <taxon>Aphidoidea</taxon>
        <taxon>Aphididae</taxon>
        <taxon>Sipha</taxon>
    </lineage>
</organism>
<dbReference type="InterPro" id="IPR001791">
    <property type="entry name" value="Laminin_G"/>
</dbReference>
<reference evidence="24" key="1">
    <citation type="submission" date="2018-04" db="EMBL/GenBank/DDBJ databases">
        <title>Transcriptome assembly of Sipha flava.</title>
        <authorList>
            <person name="Scully E.D."/>
            <person name="Geib S.M."/>
            <person name="Palmer N.A."/>
            <person name="Koch K."/>
            <person name="Bradshaw J."/>
            <person name="Heng-Moss T."/>
            <person name="Sarath G."/>
        </authorList>
    </citation>
    <scope>NUCLEOTIDE SEQUENCE</scope>
</reference>
<feature type="domain" description="Laminin EGF-like" evidence="21">
    <location>
        <begin position="1959"/>
        <end position="2005"/>
    </location>
</feature>
<feature type="domain" description="Laminin G" evidence="20">
    <location>
        <begin position="2884"/>
        <end position="3053"/>
    </location>
</feature>
<dbReference type="InterPro" id="IPR008211">
    <property type="entry name" value="Laminin_N"/>
</dbReference>
<feature type="domain" description="Laminin EGF-like" evidence="21">
    <location>
        <begin position="1461"/>
        <end position="1508"/>
    </location>
</feature>
<dbReference type="Pfam" id="PF24973">
    <property type="entry name" value="EGF_LMN_ATRN"/>
    <property type="match status" value="1"/>
</dbReference>
<dbReference type="FunFam" id="2.10.25.10:FF:000388">
    <property type="entry name" value="Laminin subunit alpha"/>
    <property type="match status" value="1"/>
</dbReference>
<evidence type="ECO:0000259" key="23">
    <source>
        <dbReference type="PROSITE" id="PS51117"/>
    </source>
</evidence>
<dbReference type="InterPro" id="IPR002049">
    <property type="entry name" value="LE_dom"/>
</dbReference>
<dbReference type="SMART" id="SM00282">
    <property type="entry name" value="LamG"/>
    <property type="match status" value="5"/>
</dbReference>
<feature type="chain" id="PRO_5044579322" evidence="19">
    <location>
        <begin position="20"/>
        <end position="3661"/>
    </location>
</feature>
<dbReference type="SMART" id="SM00181">
    <property type="entry name" value="EGF"/>
    <property type="match status" value="14"/>
</dbReference>
<keyword evidence="7" id="KW-0084">Basement membrane</keyword>
<dbReference type="FunFam" id="2.10.25.10:FF:000189">
    <property type="entry name" value="Laminin subunit alpha 2"/>
    <property type="match status" value="1"/>
</dbReference>
<evidence type="ECO:0000259" key="20">
    <source>
        <dbReference type="PROSITE" id="PS50025"/>
    </source>
</evidence>
<dbReference type="PROSITE" id="PS50027">
    <property type="entry name" value="EGF_LAM_2"/>
    <property type="match status" value="14"/>
</dbReference>
<evidence type="ECO:0000256" key="3">
    <source>
        <dbReference type="ARBA" id="ARBA00022525"/>
    </source>
</evidence>
<feature type="domain" description="Laminin G" evidence="20">
    <location>
        <begin position="2676"/>
        <end position="2872"/>
    </location>
</feature>
<keyword evidence="12" id="KW-0966">Cell projection</keyword>
<feature type="disulfide bond" evidence="16">
    <location>
        <begin position="1942"/>
        <end position="1956"/>
    </location>
</feature>
<dbReference type="FunFam" id="2.10.25.10:FF:000051">
    <property type="entry name" value="Laminin subunit alpha 4"/>
    <property type="match status" value="1"/>
</dbReference>
<dbReference type="PROSITE" id="PS01248">
    <property type="entry name" value="EGF_LAM_1"/>
    <property type="match status" value="7"/>
</dbReference>
<dbReference type="RefSeq" id="XP_025423960.1">
    <property type="nucleotide sequence ID" value="XM_025568175.1"/>
</dbReference>
<feature type="domain" description="Laminin EGF-like" evidence="21">
    <location>
        <begin position="587"/>
        <end position="631"/>
    </location>
</feature>
<dbReference type="InterPro" id="IPR009254">
    <property type="entry name" value="Laminin_aI"/>
</dbReference>
<dbReference type="InterPro" id="IPR000742">
    <property type="entry name" value="EGF"/>
</dbReference>
<feature type="domain" description="Laminin IV type A" evidence="22">
    <location>
        <begin position="1580"/>
        <end position="1764"/>
    </location>
</feature>
<dbReference type="SUPFAM" id="SSF57196">
    <property type="entry name" value="EGF/Laminin"/>
    <property type="match status" value="20"/>
</dbReference>
<feature type="disulfide bond" evidence="16">
    <location>
        <begin position="755"/>
        <end position="764"/>
    </location>
</feature>
<dbReference type="PROSITE" id="PS50025">
    <property type="entry name" value="LAM_G_DOMAIN"/>
    <property type="match status" value="5"/>
</dbReference>
<dbReference type="GO" id="GO:0005102">
    <property type="term" value="F:signaling receptor binding"/>
    <property type="evidence" value="ECO:0007669"/>
    <property type="project" value="InterPro"/>
</dbReference>
<dbReference type="GO" id="GO:0009887">
    <property type="term" value="P:animal organ morphogenesis"/>
    <property type="evidence" value="ECO:0007669"/>
    <property type="project" value="TreeGrafter"/>
</dbReference>
<feature type="disulfide bond" evidence="16">
    <location>
        <begin position="495"/>
        <end position="507"/>
    </location>
</feature>
<feature type="disulfide bond" evidence="16">
    <location>
        <begin position="562"/>
        <end position="571"/>
    </location>
</feature>
<feature type="disulfide bond" evidence="16">
    <location>
        <begin position="1511"/>
        <end position="1528"/>
    </location>
</feature>
<feature type="disulfide bond" evidence="16">
    <location>
        <begin position="1817"/>
        <end position="1826"/>
    </location>
</feature>
<dbReference type="Pfam" id="PF00055">
    <property type="entry name" value="Laminin_N"/>
    <property type="match status" value="1"/>
</dbReference>